<accession>A0AC61R1L5</accession>
<protein>
    <submittedName>
        <fullName evidence="1">Uncharacterized protein</fullName>
    </submittedName>
</protein>
<proteinExistence type="predicted"/>
<evidence type="ECO:0000313" key="1">
    <source>
        <dbReference type="EMBL" id="TGX98934.1"/>
    </source>
</evidence>
<keyword evidence="2" id="KW-1185">Reference proteome</keyword>
<gene>
    <name evidence="1" type="ORF">E5357_07450</name>
</gene>
<comment type="caution">
    <text evidence="1">The sequence shown here is derived from an EMBL/GenBank/DDBJ whole genome shotgun (WGS) entry which is preliminary data.</text>
</comment>
<reference evidence="1" key="1">
    <citation type="submission" date="2019-04" db="EMBL/GenBank/DDBJ databases">
        <title>Microbes associate with the intestines of laboratory mice.</title>
        <authorList>
            <person name="Navarre W."/>
            <person name="Wong E."/>
            <person name="Huang K."/>
            <person name="Tropini C."/>
            <person name="Ng K."/>
            <person name="Yu B."/>
        </authorList>
    </citation>
    <scope>NUCLEOTIDE SEQUENCE</scope>
    <source>
        <strain evidence="1">NM72_1-8</strain>
    </source>
</reference>
<dbReference type="EMBL" id="SRZB01000012">
    <property type="protein sequence ID" value="TGX98934.1"/>
    <property type="molecule type" value="Genomic_DNA"/>
</dbReference>
<dbReference type="Proteomes" id="UP000307720">
    <property type="component" value="Unassembled WGS sequence"/>
</dbReference>
<evidence type="ECO:0000313" key="2">
    <source>
        <dbReference type="Proteomes" id="UP000307720"/>
    </source>
</evidence>
<name>A0AC61R1L5_9FIRM</name>
<sequence length="463" mass="54382">MRKKGKKKKDKDNKMTPFEKIISEVAAEYTGEKYLEECMKFPVDAKERIARRHRLIALGFVKGSTLDEVNESLAAGGCEKLYARSLWEMTLSYVFLNGLSYKECMKLHQIAKDARSRWGIQEKWFPGGKITVPQLEGYIRENSGEPEECLVTGRVTKRMEQVMKGLDGSEREYRTLLLDNLEHFSKAREKTKYYFCKYLCRYLWQKIEDAAKAVGQGKDKDAIFEDMNMFQIITVSKRKKRAPKEIRELFRNAPISCRGIFDAFDNFYFGYVTTEWKDILWESYGKIEVLSEEKKAELAEKIRSHNPSLKEKTNDEVIEEGMRRQEQKECSLDEKHKKGEKKSYQSGRNGENVIRKYIRGVLDVDRTTLICFLLFFSSGTELPPEEVLSRERLDNILEECGFYALDNEREFDDFILYYMEAEDPASYLVDEVMRYAQMEKNSPLYKTFLESRSMEEEWEKLGI</sequence>
<organism evidence="1 2">
    <name type="scientific">Hominisplanchenecus murintestinalis</name>
    <dbReference type="NCBI Taxonomy" id="2941517"/>
    <lineage>
        <taxon>Bacteria</taxon>
        <taxon>Bacillati</taxon>
        <taxon>Bacillota</taxon>
        <taxon>Clostridia</taxon>
        <taxon>Lachnospirales</taxon>
        <taxon>Lachnospiraceae</taxon>
        <taxon>Hominisplanchenecus</taxon>
    </lineage>
</organism>